<organism evidence="1 2">
    <name type="scientific">Nibea albiflora</name>
    <name type="common">Yellow drum</name>
    <name type="synonym">Corvina albiflora</name>
    <dbReference type="NCBI Taxonomy" id="240163"/>
    <lineage>
        <taxon>Eukaryota</taxon>
        <taxon>Metazoa</taxon>
        <taxon>Chordata</taxon>
        <taxon>Craniata</taxon>
        <taxon>Vertebrata</taxon>
        <taxon>Euteleostomi</taxon>
        <taxon>Actinopterygii</taxon>
        <taxon>Neopterygii</taxon>
        <taxon>Teleostei</taxon>
        <taxon>Neoteleostei</taxon>
        <taxon>Acanthomorphata</taxon>
        <taxon>Eupercaria</taxon>
        <taxon>Sciaenidae</taxon>
        <taxon>Nibea</taxon>
    </lineage>
</organism>
<reference evidence="1" key="1">
    <citation type="submission" date="2020-04" db="EMBL/GenBank/DDBJ databases">
        <title>A chromosome-scale assembly and high-density genetic map of the yellow drum (Nibea albiflora) genome.</title>
        <authorList>
            <person name="Xu D."/>
            <person name="Zhang W."/>
            <person name="Chen R."/>
            <person name="Tan P."/>
            <person name="Wang L."/>
            <person name="Song H."/>
            <person name="Tian L."/>
            <person name="Zhu Q."/>
            <person name="Wang B."/>
        </authorList>
    </citation>
    <scope>NUCLEOTIDE SEQUENCE</scope>
    <source>
        <strain evidence="1">ZJHYS-2018</strain>
    </source>
</reference>
<protein>
    <submittedName>
        <fullName evidence="1">Uncharacterized protein</fullName>
    </submittedName>
</protein>
<keyword evidence="2" id="KW-1185">Reference proteome</keyword>
<accession>A0ACB7F5B2</accession>
<evidence type="ECO:0000313" key="1">
    <source>
        <dbReference type="EMBL" id="KAG8009704.1"/>
    </source>
</evidence>
<dbReference type="Proteomes" id="UP000805704">
    <property type="component" value="Chromosome 17"/>
</dbReference>
<dbReference type="EMBL" id="CM024805">
    <property type="protein sequence ID" value="KAG8009704.1"/>
    <property type="molecule type" value="Genomic_DNA"/>
</dbReference>
<proteinExistence type="predicted"/>
<evidence type="ECO:0000313" key="2">
    <source>
        <dbReference type="Proteomes" id="UP000805704"/>
    </source>
</evidence>
<sequence length="888" mass="99078">MMAEWTVVRYGRRGARRPPQDFRTRDWEGTGSRWGARAYPDPQRGGPAHDPLPNRPAPPPRRPVPDRPGGTFKNYGPQTRSYAAVVQGINPQHAAAPRDRGYGPSVQGRGGFPLLNRIFEQIRDRGPRQTDPKFARRVRKLYKIIQLLHHLQNVTPEPDEEGPRIISRMVEVLASMIKPALPNERTLDLIVGNAKNWGHTTLMILQDHYQDSLRDLMKELTGELDAEWREAFVVATRWARRNLTRITQEVLDHAEALIASCVDTGGEEGIEGETDGNTAEGEKRVQQDQSTETGQQQEKEQGRTKAVGRRRGAVLREEECNFLLEIEEDSLESRQKGTQKGTDKQKKGVTKERREKPDMVSIGVGPETPKPQRAPRATLVAKLLDREVMAVPPVQEKEGRNLAHNGQPVKPGMYATLDTDSSATAQSTAQTQDQPQRRTAATNTGDQDEQPRDQQEWFRAPSPSGSTTGEPPQDRREVRGRSRRIRGTVLMEDSIVEEARTEPIEMVKADQQLIIPPRFRSGSPFDELHREEEEQVELTYPTRELGRTVAQNVTEDSGKPQPLMIARMVEVLATVIKPAAPKAKTAEMILGNAKNWGYTSMIILQDHYEEALEEALRDLTPDPSLRWKEVFEVATRWAIKNLPRLPQEVVDHAEALVAAALEPMPQDRQTNTGGLTDEPEQPTLGRQTQEEVESLEEVVVPPGRGKQTQGPPRTRDGSSQVDPQDGPPAPQTTAAVPLDRGQETTIRTDQQTQTGVITRGKGRQNRQEHPEIKELEDGEHVAPPVLPEPPKERRGNRGRQTVSEPRAEGGQPAGDVSLAGPPPREITRQTQVPLGPIEDDPFAAYPWEKVRDAVGMMVFSGGQPGSGPITSPVHSREVRRHSQEAHQN</sequence>
<name>A0ACB7F5B2_NIBAL</name>
<comment type="caution">
    <text evidence="1">The sequence shown here is derived from an EMBL/GenBank/DDBJ whole genome shotgun (WGS) entry which is preliminary data.</text>
</comment>
<gene>
    <name evidence="1" type="ORF">GBF38_019068</name>
</gene>